<dbReference type="GO" id="GO:0030132">
    <property type="term" value="C:clathrin coat of coated pit"/>
    <property type="evidence" value="ECO:0007669"/>
    <property type="project" value="InterPro"/>
</dbReference>
<evidence type="ECO:0000256" key="2">
    <source>
        <dbReference type="ARBA" id="ARBA00004180"/>
    </source>
</evidence>
<dbReference type="Proteomes" id="UP000626092">
    <property type="component" value="Unassembled WGS sequence"/>
</dbReference>
<evidence type="ECO:0000256" key="6">
    <source>
        <dbReference type="ARBA" id="ARBA00023176"/>
    </source>
</evidence>
<dbReference type="EMBL" id="WJXA01000106">
    <property type="protein sequence ID" value="KAF7115937.1"/>
    <property type="molecule type" value="Genomic_DNA"/>
</dbReference>
<dbReference type="GO" id="GO:0032050">
    <property type="term" value="F:clathrin heavy chain binding"/>
    <property type="evidence" value="ECO:0007669"/>
    <property type="project" value="TreeGrafter"/>
</dbReference>
<reference evidence="9" key="1">
    <citation type="submission" date="2019-11" db="EMBL/GenBank/DDBJ databases">
        <authorList>
            <person name="Liu Y."/>
            <person name="Hou J."/>
            <person name="Li T.-Q."/>
            <person name="Guan C.-H."/>
            <person name="Wu X."/>
            <person name="Wu H.-Z."/>
            <person name="Ling F."/>
            <person name="Zhang R."/>
            <person name="Shi X.-G."/>
            <person name="Ren J.-P."/>
            <person name="Chen E.-F."/>
            <person name="Sun J.-M."/>
        </authorList>
    </citation>
    <scope>NUCLEOTIDE SEQUENCE</scope>
    <source>
        <strain evidence="9">Adult_tree_wgs_1</strain>
        <tissue evidence="9">Leaves</tissue>
    </source>
</reference>
<dbReference type="PANTHER" id="PTHR10639:SF7">
    <property type="entry name" value="CLATHRIN LIGHT CHAIN"/>
    <property type="match status" value="1"/>
</dbReference>
<dbReference type="GO" id="GO:0005198">
    <property type="term" value="F:structural molecule activity"/>
    <property type="evidence" value="ECO:0007669"/>
    <property type="project" value="InterPro"/>
</dbReference>
<proteinExistence type="inferred from homology"/>
<gene>
    <name evidence="9" type="ORF">RHSIM_RhsimUnG0044400</name>
</gene>
<dbReference type="GO" id="GO:0072583">
    <property type="term" value="P:clathrin-dependent endocytosis"/>
    <property type="evidence" value="ECO:0007669"/>
    <property type="project" value="TreeGrafter"/>
</dbReference>
<feature type="region of interest" description="Disordered" evidence="8">
    <location>
        <begin position="241"/>
        <end position="362"/>
    </location>
</feature>
<keyword evidence="6" id="KW-0168">Coated pit</keyword>
<dbReference type="OrthoDB" id="782264at2759"/>
<feature type="region of interest" description="Disordered" evidence="8">
    <location>
        <begin position="26"/>
        <end position="82"/>
    </location>
</feature>
<sequence>MSFDTFSVDETYVGFDSQRSEEAYSFYAPAAADPPPPFNGAEFSPEYEEVAVEHSVNSPDAFGFGSDPSPDPHAQSSPFTSSIPISNGNGKAYDIGADADGIFADDGPVLPPPGEMYPEEGFALREWRRSGGDFDLYAVAFIGLVANAFTYLDPTLCCLNAIRLEEKEQKEKEMRFQIIEEAEEYKRGFYEKRQLNIETNKTSNREKEKLYLSNQEKFHKGADKQYWKAIAELIPHEVPNIEKRRGKKEQEKKPGIAIIQGPKPGKPTDLTRMRHILIKLKHTPPPHMVPPPPPPAKDGKDAKSGKDAKNGKDAKDGKNVASKPAGEAPVAPVKDASIPNGGGADASKEEDSAVTSPEPSTT</sequence>
<evidence type="ECO:0000313" key="9">
    <source>
        <dbReference type="EMBL" id="KAF7115937.1"/>
    </source>
</evidence>
<evidence type="ECO:0000256" key="3">
    <source>
        <dbReference type="ARBA" id="ARBA00004277"/>
    </source>
</evidence>
<evidence type="ECO:0000256" key="4">
    <source>
        <dbReference type="ARBA" id="ARBA00005263"/>
    </source>
</evidence>
<keyword evidence="5" id="KW-0472">Membrane</keyword>
<evidence type="ECO:0000313" key="10">
    <source>
        <dbReference type="Proteomes" id="UP000626092"/>
    </source>
</evidence>
<evidence type="ECO:0000256" key="1">
    <source>
        <dbReference type="ARBA" id="ARBA00003913"/>
    </source>
</evidence>
<dbReference type="AlphaFoldDB" id="A0A834L4Y7"/>
<dbReference type="InterPro" id="IPR000996">
    <property type="entry name" value="Clathrin_L-chain"/>
</dbReference>
<name>A0A834L4Y7_RHOSS</name>
<protein>
    <recommendedName>
        <fullName evidence="11">Clathrin light chain</fullName>
    </recommendedName>
</protein>
<comment type="subcellular location">
    <subcellularLocation>
        <location evidence="2">Cytoplasmic vesicle membrane</location>
        <topology evidence="2">Peripheral membrane protein</topology>
        <orientation evidence="2">Cytoplasmic side</orientation>
    </subcellularLocation>
    <subcellularLocation>
        <location evidence="3">Membrane</location>
        <location evidence="3">Coated pit</location>
        <topology evidence="3">Peripheral membrane protein</topology>
        <orientation evidence="3">Cytoplasmic side</orientation>
    </subcellularLocation>
</comment>
<dbReference type="PANTHER" id="PTHR10639">
    <property type="entry name" value="CLATHRIN LIGHT CHAIN"/>
    <property type="match status" value="1"/>
</dbReference>
<accession>A0A834L4Y7</accession>
<feature type="compositionally biased region" description="Basic and acidic residues" evidence="8">
    <location>
        <begin position="297"/>
        <end position="318"/>
    </location>
</feature>
<keyword evidence="7" id="KW-0968">Cytoplasmic vesicle</keyword>
<feature type="compositionally biased region" description="Polar residues" evidence="8">
    <location>
        <begin position="353"/>
        <end position="362"/>
    </location>
</feature>
<comment type="function">
    <text evidence="1">Clathrin is the major protein of the polyhedral coat of coated pits and vesicles.</text>
</comment>
<comment type="similarity">
    <text evidence="4">Belongs to the clathrin light chain family.</text>
</comment>
<keyword evidence="10" id="KW-1185">Reference proteome</keyword>
<organism evidence="9 10">
    <name type="scientific">Rhododendron simsii</name>
    <name type="common">Sims's rhododendron</name>
    <dbReference type="NCBI Taxonomy" id="118357"/>
    <lineage>
        <taxon>Eukaryota</taxon>
        <taxon>Viridiplantae</taxon>
        <taxon>Streptophyta</taxon>
        <taxon>Embryophyta</taxon>
        <taxon>Tracheophyta</taxon>
        <taxon>Spermatophyta</taxon>
        <taxon>Magnoliopsida</taxon>
        <taxon>eudicotyledons</taxon>
        <taxon>Gunneridae</taxon>
        <taxon>Pentapetalae</taxon>
        <taxon>asterids</taxon>
        <taxon>Ericales</taxon>
        <taxon>Ericaceae</taxon>
        <taxon>Ericoideae</taxon>
        <taxon>Rhodoreae</taxon>
        <taxon>Rhododendron</taxon>
    </lineage>
</organism>
<feature type="compositionally biased region" description="Pro residues" evidence="8">
    <location>
        <begin position="285"/>
        <end position="296"/>
    </location>
</feature>
<evidence type="ECO:0000256" key="7">
    <source>
        <dbReference type="ARBA" id="ARBA00023329"/>
    </source>
</evidence>
<feature type="compositionally biased region" description="Basic residues" evidence="8">
    <location>
        <begin position="273"/>
        <end position="284"/>
    </location>
</feature>
<evidence type="ECO:0000256" key="8">
    <source>
        <dbReference type="SAM" id="MobiDB-lite"/>
    </source>
</evidence>
<evidence type="ECO:0008006" key="11">
    <source>
        <dbReference type="Google" id="ProtNLM"/>
    </source>
</evidence>
<comment type="caution">
    <text evidence="9">The sequence shown here is derived from an EMBL/GenBank/DDBJ whole genome shotgun (WGS) entry which is preliminary data.</text>
</comment>
<dbReference type="GO" id="GO:0006886">
    <property type="term" value="P:intracellular protein transport"/>
    <property type="evidence" value="ECO:0007669"/>
    <property type="project" value="InterPro"/>
</dbReference>
<evidence type="ECO:0000256" key="5">
    <source>
        <dbReference type="ARBA" id="ARBA00023136"/>
    </source>
</evidence>
<dbReference type="GO" id="GO:0030130">
    <property type="term" value="C:clathrin coat of trans-Golgi network vesicle"/>
    <property type="evidence" value="ECO:0007669"/>
    <property type="project" value="InterPro"/>
</dbReference>
<feature type="compositionally biased region" description="Basic and acidic residues" evidence="8">
    <location>
        <begin position="241"/>
        <end position="254"/>
    </location>
</feature>